<keyword evidence="3" id="KW-0808">Transferase</keyword>
<name>A0A1W1CYY3_9ZZZZ</name>
<gene>
    <name evidence="3" type="ORF">MNB_SV-13-1701</name>
</gene>
<dbReference type="AlphaFoldDB" id="A0A1W1CYY3"/>
<dbReference type="InterPro" id="IPR027417">
    <property type="entry name" value="P-loop_NTPase"/>
</dbReference>
<dbReference type="PANTHER" id="PTHR10695">
    <property type="entry name" value="DEPHOSPHO-COA KINASE-RELATED"/>
    <property type="match status" value="1"/>
</dbReference>
<proteinExistence type="inferred from homology"/>
<dbReference type="SUPFAM" id="SSF52540">
    <property type="entry name" value="P-loop containing nucleoside triphosphate hydrolases"/>
    <property type="match status" value="1"/>
</dbReference>
<dbReference type="GO" id="GO:0004140">
    <property type="term" value="F:dephospho-CoA kinase activity"/>
    <property type="evidence" value="ECO:0007669"/>
    <property type="project" value="UniProtKB-EC"/>
</dbReference>
<dbReference type="NCBIfam" id="TIGR00152">
    <property type="entry name" value="dephospho-CoA kinase"/>
    <property type="match status" value="1"/>
</dbReference>
<dbReference type="PANTHER" id="PTHR10695:SF46">
    <property type="entry name" value="BIFUNCTIONAL COENZYME A SYNTHASE-RELATED"/>
    <property type="match status" value="1"/>
</dbReference>
<dbReference type="Pfam" id="PF01121">
    <property type="entry name" value="CoaE"/>
    <property type="match status" value="1"/>
</dbReference>
<sequence>MIKCKINLIESGKNNFLIKAFNYAIALTGGIASGKSTVSKIFIDLGFEIIDADKIAHEILQREYLTIAKFFGHSVIQDKKVNRKALGAIIFDDKDKRKVLEDLLHPLIYEEIVIKSKALDKKKSCYFVDIPLFFENKRYAIKKVLVVSISKDLQLERLMQRDNSSKEEAQKRINSQLPLSQKVQSADYVIENTATLRDLEEKCIMMKAEIFKDLKHYD</sequence>
<evidence type="ECO:0000256" key="1">
    <source>
        <dbReference type="ARBA" id="ARBA00022741"/>
    </source>
</evidence>
<evidence type="ECO:0000313" key="3">
    <source>
        <dbReference type="EMBL" id="SFV70872.1"/>
    </source>
</evidence>
<organism evidence="3">
    <name type="scientific">hydrothermal vent metagenome</name>
    <dbReference type="NCBI Taxonomy" id="652676"/>
    <lineage>
        <taxon>unclassified sequences</taxon>
        <taxon>metagenomes</taxon>
        <taxon>ecological metagenomes</taxon>
    </lineage>
</organism>
<dbReference type="GO" id="GO:0005524">
    <property type="term" value="F:ATP binding"/>
    <property type="evidence" value="ECO:0007669"/>
    <property type="project" value="UniProtKB-KW"/>
</dbReference>
<dbReference type="InterPro" id="IPR001977">
    <property type="entry name" value="Depp_CoAkinase"/>
</dbReference>
<keyword evidence="1" id="KW-0547">Nucleotide-binding</keyword>
<dbReference type="HAMAP" id="MF_00376">
    <property type="entry name" value="Dephospho_CoA_kinase"/>
    <property type="match status" value="1"/>
</dbReference>
<dbReference type="PROSITE" id="PS51219">
    <property type="entry name" value="DPCK"/>
    <property type="match status" value="1"/>
</dbReference>
<dbReference type="Gene3D" id="3.40.50.300">
    <property type="entry name" value="P-loop containing nucleotide triphosphate hydrolases"/>
    <property type="match status" value="1"/>
</dbReference>
<dbReference type="EC" id="2.7.1.24" evidence="3"/>
<reference evidence="3" key="1">
    <citation type="submission" date="2016-10" db="EMBL/GenBank/DDBJ databases">
        <authorList>
            <person name="de Groot N.N."/>
        </authorList>
    </citation>
    <scope>NUCLEOTIDE SEQUENCE</scope>
</reference>
<accession>A0A1W1CYY3</accession>
<protein>
    <submittedName>
        <fullName evidence="3">Dephospho-CoA kinase</fullName>
        <ecNumber evidence="3">2.7.1.24</ecNumber>
    </submittedName>
</protein>
<dbReference type="EMBL" id="FPHM01000175">
    <property type="protein sequence ID" value="SFV70872.1"/>
    <property type="molecule type" value="Genomic_DNA"/>
</dbReference>
<keyword evidence="3" id="KW-0418">Kinase</keyword>
<dbReference type="GO" id="GO:0015937">
    <property type="term" value="P:coenzyme A biosynthetic process"/>
    <property type="evidence" value="ECO:0007669"/>
    <property type="project" value="InterPro"/>
</dbReference>
<evidence type="ECO:0000256" key="2">
    <source>
        <dbReference type="ARBA" id="ARBA00022840"/>
    </source>
</evidence>
<dbReference type="CDD" id="cd02022">
    <property type="entry name" value="DPCK"/>
    <property type="match status" value="1"/>
</dbReference>
<keyword evidence="2" id="KW-0067">ATP-binding</keyword>